<dbReference type="Pfam" id="PF01753">
    <property type="entry name" value="zf-MYND"/>
    <property type="match status" value="1"/>
</dbReference>
<dbReference type="InterPro" id="IPR029058">
    <property type="entry name" value="AB_hydrolase_fold"/>
</dbReference>
<dbReference type="AlphaFoldDB" id="A0ABD3RL55"/>
<evidence type="ECO:0000313" key="7">
    <source>
        <dbReference type="Proteomes" id="UP001530377"/>
    </source>
</evidence>
<keyword evidence="3" id="KW-0862">Zinc</keyword>
<dbReference type="PANTHER" id="PTHR10655:SF70">
    <property type="entry name" value="PHOSPHOLIPASE_CARBOXYLESTERASE_THIOESTERASE DOMAIN-CONTAINING PROTEIN"/>
    <property type="match status" value="1"/>
</dbReference>
<keyword evidence="7" id="KW-1185">Reference proteome</keyword>
<evidence type="ECO:0000256" key="2">
    <source>
        <dbReference type="ARBA" id="ARBA00022771"/>
    </source>
</evidence>
<dbReference type="Gene3D" id="3.40.50.1820">
    <property type="entry name" value="alpha/beta hydrolase"/>
    <property type="match status" value="1"/>
</dbReference>
<protein>
    <recommendedName>
        <fullName evidence="5">MYND-type domain-containing protein</fullName>
    </recommendedName>
</protein>
<sequence>MASAVINTRCHRCGAGPSPTRRIRACTGCSSVGYCSKSCQRADWSGRDGHKSVCRAGRESCAADPTDAAVRLEVKCGDVDEWKDVGPISLIEDTANARMLDSVHSGGRHRTIPPRVDALRQLPAITRGILGSESSRKYKYQHSHDGIDENLLIFFHGAGDTHLPFDALGRQMALPQTATLSISASISLIPTNETNPDLCRFVELPFDFGHTWFEEMDYECTGETLPMDHPRRLNSLRRALEILHPLLCSLTDQTIPEAAWIPERVFLLGFSAGGCLVMEMCRMWMDDGRMPLGGAICIAGGIRTKGTDAGVSSKAIKGSTVSTQQKQPTEVLIITGEDDSIYPKEAAELSKQLYHPTKVQIHVQEGKGHSMIRSEDEMHVMMEFLSKRLVRRLVWRD</sequence>
<comment type="caution">
    <text evidence="6">The sequence shown here is derived from an EMBL/GenBank/DDBJ whole genome shotgun (WGS) entry which is preliminary data.</text>
</comment>
<dbReference type="Gene3D" id="6.10.140.2220">
    <property type="match status" value="1"/>
</dbReference>
<dbReference type="PROSITE" id="PS50865">
    <property type="entry name" value="ZF_MYND_2"/>
    <property type="match status" value="1"/>
</dbReference>
<dbReference type="PANTHER" id="PTHR10655">
    <property type="entry name" value="LYSOPHOSPHOLIPASE-RELATED"/>
    <property type="match status" value="1"/>
</dbReference>
<evidence type="ECO:0000256" key="4">
    <source>
        <dbReference type="PROSITE-ProRule" id="PRU00134"/>
    </source>
</evidence>
<dbReference type="Proteomes" id="UP001530377">
    <property type="component" value="Unassembled WGS sequence"/>
</dbReference>
<dbReference type="SUPFAM" id="SSF53474">
    <property type="entry name" value="alpha/beta-Hydrolases"/>
    <property type="match status" value="1"/>
</dbReference>
<keyword evidence="2 4" id="KW-0863">Zinc-finger</keyword>
<dbReference type="EMBL" id="JALLPB020000269">
    <property type="protein sequence ID" value="KAL3811301.1"/>
    <property type="molecule type" value="Genomic_DNA"/>
</dbReference>
<keyword evidence="1" id="KW-0479">Metal-binding</keyword>
<feature type="domain" description="MYND-type" evidence="5">
    <location>
        <begin position="10"/>
        <end position="54"/>
    </location>
</feature>
<dbReference type="GO" id="GO:0008270">
    <property type="term" value="F:zinc ion binding"/>
    <property type="evidence" value="ECO:0007669"/>
    <property type="project" value="UniProtKB-KW"/>
</dbReference>
<dbReference type="SUPFAM" id="SSF144232">
    <property type="entry name" value="HIT/MYND zinc finger-like"/>
    <property type="match status" value="1"/>
</dbReference>
<dbReference type="InterPro" id="IPR050565">
    <property type="entry name" value="LYPA1-2/EST-like"/>
</dbReference>
<proteinExistence type="predicted"/>
<dbReference type="Pfam" id="PF03959">
    <property type="entry name" value="FSH1"/>
    <property type="match status" value="1"/>
</dbReference>
<gene>
    <name evidence="6" type="ORF">ACHAXA_007163</name>
</gene>
<evidence type="ECO:0000256" key="3">
    <source>
        <dbReference type="ARBA" id="ARBA00022833"/>
    </source>
</evidence>
<accession>A0ABD3RL55</accession>
<evidence type="ECO:0000259" key="5">
    <source>
        <dbReference type="PROSITE" id="PS50865"/>
    </source>
</evidence>
<dbReference type="InterPro" id="IPR005645">
    <property type="entry name" value="FSH-like_dom"/>
</dbReference>
<evidence type="ECO:0000313" key="6">
    <source>
        <dbReference type="EMBL" id="KAL3811301.1"/>
    </source>
</evidence>
<reference evidence="6 7" key="1">
    <citation type="submission" date="2024-10" db="EMBL/GenBank/DDBJ databases">
        <title>Updated reference genomes for cyclostephanoid diatoms.</title>
        <authorList>
            <person name="Roberts W.R."/>
            <person name="Alverson A.J."/>
        </authorList>
    </citation>
    <scope>NUCLEOTIDE SEQUENCE [LARGE SCALE GENOMIC DNA]</scope>
    <source>
        <strain evidence="6 7">AJA228-03</strain>
    </source>
</reference>
<name>A0ABD3RL55_9STRA</name>
<organism evidence="6 7">
    <name type="scientific">Cyclostephanos tholiformis</name>
    <dbReference type="NCBI Taxonomy" id="382380"/>
    <lineage>
        <taxon>Eukaryota</taxon>
        <taxon>Sar</taxon>
        <taxon>Stramenopiles</taxon>
        <taxon>Ochrophyta</taxon>
        <taxon>Bacillariophyta</taxon>
        <taxon>Coscinodiscophyceae</taxon>
        <taxon>Thalassiosirophycidae</taxon>
        <taxon>Stephanodiscales</taxon>
        <taxon>Stephanodiscaceae</taxon>
        <taxon>Cyclostephanos</taxon>
    </lineage>
</organism>
<evidence type="ECO:0000256" key="1">
    <source>
        <dbReference type="ARBA" id="ARBA00022723"/>
    </source>
</evidence>
<dbReference type="InterPro" id="IPR002893">
    <property type="entry name" value="Znf_MYND"/>
</dbReference>